<accession>A0A2H0BN52</accession>
<gene>
    <name evidence="2" type="ORF">COX02_00190</name>
</gene>
<evidence type="ECO:0000313" key="2">
    <source>
        <dbReference type="EMBL" id="PIP58460.1"/>
    </source>
</evidence>
<dbReference type="Proteomes" id="UP000229334">
    <property type="component" value="Unassembled WGS sequence"/>
</dbReference>
<reference evidence="2 3" key="1">
    <citation type="submission" date="2017-09" db="EMBL/GenBank/DDBJ databases">
        <title>Depth-based differentiation of microbial function through sediment-hosted aquifers and enrichment of novel symbionts in the deep terrestrial subsurface.</title>
        <authorList>
            <person name="Probst A.J."/>
            <person name="Ladd B."/>
            <person name="Jarett J.K."/>
            <person name="Geller-Mcgrath D.E."/>
            <person name="Sieber C.M."/>
            <person name="Emerson J.B."/>
            <person name="Anantharaman K."/>
            <person name="Thomas B.C."/>
            <person name="Malmstrom R."/>
            <person name="Stieglmeier M."/>
            <person name="Klingl A."/>
            <person name="Woyke T."/>
            <person name="Ryan C.M."/>
            <person name="Banfield J.F."/>
        </authorList>
    </citation>
    <scope>NUCLEOTIDE SEQUENCE [LARGE SCALE GENOMIC DNA]</scope>
    <source>
        <strain evidence="2">CG22_combo_CG10-13_8_21_14_all_37_9</strain>
    </source>
</reference>
<comment type="caution">
    <text evidence="2">The sequence shown here is derived from an EMBL/GenBank/DDBJ whole genome shotgun (WGS) entry which is preliminary data.</text>
</comment>
<name>A0A2H0BN52_9BACT</name>
<sequence length="97" mass="11062">MDMESREFFPSLSSPSLSLELIINLIYIFTPIFLVTAGHYYLKQTFRVLTILASILIIVVYILGLLVMMTLWGSADGDNLSTIDKTIEMLRQMIFPI</sequence>
<dbReference type="EMBL" id="PCSX01000005">
    <property type="protein sequence ID" value="PIP58460.1"/>
    <property type="molecule type" value="Genomic_DNA"/>
</dbReference>
<proteinExistence type="predicted"/>
<keyword evidence="1" id="KW-1133">Transmembrane helix</keyword>
<keyword evidence="1" id="KW-0472">Membrane</keyword>
<evidence type="ECO:0000256" key="1">
    <source>
        <dbReference type="SAM" id="Phobius"/>
    </source>
</evidence>
<protein>
    <submittedName>
        <fullName evidence="2">Uncharacterized protein</fullName>
    </submittedName>
</protein>
<feature type="transmembrane region" description="Helical" evidence="1">
    <location>
        <begin position="21"/>
        <end position="42"/>
    </location>
</feature>
<evidence type="ECO:0000313" key="3">
    <source>
        <dbReference type="Proteomes" id="UP000229334"/>
    </source>
</evidence>
<feature type="transmembrane region" description="Helical" evidence="1">
    <location>
        <begin position="48"/>
        <end position="72"/>
    </location>
</feature>
<dbReference type="AlphaFoldDB" id="A0A2H0BN52"/>
<organism evidence="2 3">
    <name type="scientific">Candidatus Vogelbacteria bacterium CG22_combo_CG10-13_8_21_14_all_37_9</name>
    <dbReference type="NCBI Taxonomy" id="1975046"/>
    <lineage>
        <taxon>Bacteria</taxon>
        <taxon>Candidatus Vogeliibacteriota</taxon>
    </lineage>
</organism>
<keyword evidence="1" id="KW-0812">Transmembrane</keyword>